<evidence type="ECO:0000313" key="6">
    <source>
        <dbReference type="Proteomes" id="UP001589702"/>
    </source>
</evidence>
<feature type="domain" description="NADP-dependent oxidoreductase" evidence="4">
    <location>
        <begin position="4"/>
        <end position="112"/>
    </location>
</feature>
<keyword evidence="6" id="KW-1185">Reference proteome</keyword>
<dbReference type="EMBL" id="JBHMBC010000009">
    <property type="protein sequence ID" value="MFB9819441.1"/>
    <property type="molecule type" value="Genomic_DNA"/>
</dbReference>
<dbReference type="Proteomes" id="UP001589702">
    <property type="component" value="Unassembled WGS sequence"/>
</dbReference>
<dbReference type="InterPro" id="IPR020471">
    <property type="entry name" value="AKR"/>
</dbReference>
<comment type="similarity">
    <text evidence="1">Belongs to the aldo/keto reductase family.</text>
</comment>
<reference evidence="5 6" key="1">
    <citation type="submission" date="2024-09" db="EMBL/GenBank/DDBJ databases">
        <authorList>
            <person name="Sun Q."/>
            <person name="Mori K."/>
        </authorList>
    </citation>
    <scope>NUCLEOTIDE SEQUENCE [LARGE SCALE GENOMIC DNA]</scope>
    <source>
        <strain evidence="5 6">JCM 1334</strain>
    </source>
</reference>
<dbReference type="InterPro" id="IPR036812">
    <property type="entry name" value="NAD(P)_OxRdtase_dom_sf"/>
</dbReference>
<proteinExistence type="inferred from homology"/>
<evidence type="ECO:0000313" key="5">
    <source>
        <dbReference type="EMBL" id="MFB9819441.1"/>
    </source>
</evidence>
<dbReference type="SUPFAM" id="SSF51430">
    <property type="entry name" value="NAD(P)-linked oxidoreductase"/>
    <property type="match status" value="1"/>
</dbReference>
<gene>
    <name evidence="5" type="ORF">ACFFP1_07990</name>
</gene>
<comment type="caution">
    <text evidence="5">The sequence shown here is derived from an EMBL/GenBank/DDBJ whole genome shotgun (WGS) entry which is preliminary data.</text>
</comment>
<dbReference type="RefSeq" id="WP_234750673.1">
    <property type="nucleotide sequence ID" value="NZ_BAAAWN010000001.1"/>
</dbReference>
<dbReference type="PANTHER" id="PTHR43827">
    <property type="entry name" value="2,5-DIKETO-D-GLUCONIC ACID REDUCTASE"/>
    <property type="match status" value="1"/>
</dbReference>
<sequence>MGVRTALAGALGRLGVEYLDLFLMHWPNPAQGTFVEACKGLRELADEEVIRAWGVSNFKPAHLRRDQAAGLQVPVNQVQVDPETGQKHQLALHREHGIRTAAYSPLGRNGAFMNSPAVAGTAAEMGKTPGQIVLPWRVQSGRVAVPKSVDDRREKENLDVFRSP</sequence>
<evidence type="ECO:0000256" key="3">
    <source>
        <dbReference type="ARBA" id="ARBA00023002"/>
    </source>
</evidence>
<keyword evidence="2" id="KW-0521">NADP</keyword>
<dbReference type="Gene3D" id="3.20.20.100">
    <property type="entry name" value="NADP-dependent oxidoreductase domain"/>
    <property type="match status" value="1"/>
</dbReference>
<accession>A0ABV5XYD3</accession>
<organism evidence="5 6">
    <name type="scientific">Arthrobacter ramosus</name>
    <dbReference type="NCBI Taxonomy" id="1672"/>
    <lineage>
        <taxon>Bacteria</taxon>
        <taxon>Bacillati</taxon>
        <taxon>Actinomycetota</taxon>
        <taxon>Actinomycetes</taxon>
        <taxon>Micrococcales</taxon>
        <taxon>Micrococcaceae</taxon>
        <taxon>Arthrobacter</taxon>
    </lineage>
</organism>
<evidence type="ECO:0000259" key="4">
    <source>
        <dbReference type="Pfam" id="PF00248"/>
    </source>
</evidence>
<evidence type="ECO:0000256" key="2">
    <source>
        <dbReference type="ARBA" id="ARBA00022857"/>
    </source>
</evidence>
<protein>
    <submittedName>
        <fullName evidence="5">Aldo/keto reductase</fullName>
    </submittedName>
</protein>
<dbReference type="InterPro" id="IPR023210">
    <property type="entry name" value="NADP_OxRdtase_dom"/>
</dbReference>
<dbReference type="Pfam" id="PF00248">
    <property type="entry name" value="Aldo_ket_red"/>
    <property type="match status" value="1"/>
</dbReference>
<name>A0ABV5XYD3_ARTRM</name>
<dbReference type="PANTHER" id="PTHR43827:SF3">
    <property type="entry name" value="NADP-DEPENDENT OXIDOREDUCTASE DOMAIN-CONTAINING PROTEIN"/>
    <property type="match status" value="1"/>
</dbReference>
<evidence type="ECO:0000256" key="1">
    <source>
        <dbReference type="ARBA" id="ARBA00007905"/>
    </source>
</evidence>
<dbReference type="PROSITE" id="PS00063">
    <property type="entry name" value="ALDOKETO_REDUCTASE_3"/>
    <property type="match status" value="1"/>
</dbReference>
<keyword evidence="3" id="KW-0560">Oxidoreductase</keyword>
<dbReference type="PRINTS" id="PR00069">
    <property type="entry name" value="ALDKETRDTASE"/>
</dbReference>
<dbReference type="InterPro" id="IPR018170">
    <property type="entry name" value="Aldo/ket_reductase_CS"/>
</dbReference>